<reference evidence="4 5" key="1">
    <citation type="submission" date="2019-06" db="EMBL/GenBank/DDBJ databases">
        <title>Sequencing the genomes of 1000 actinobacteria strains.</title>
        <authorList>
            <person name="Klenk H.-P."/>
        </authorList>
    </citation>
    <scope>NUCLEOTIDE SEQUENCE [LARGE SCALE GENOMIC DNA]</scope>
    <source>
        <strain evidence="4 5">DSM 18082</strain>
    </source>
</reference>
<dbReference type="Proteomes" id="UP000319514">
    <property type="component" value="Unassembled WGS sequence"/>
</dbReference>
<evidence type="ECO:0000313" key="4">
    <source>
        <dbReference type="EMBL" id="TQL60365.1"/>
    </source>
</evidence>
<evidence type="ECO:0000313" key="5">
    <source>
        <dbReference type="Proteomes" id="UP000319514"/>
    </source>
</evidence>
<dbReference type="Pfam" id="PF01553">
    <property type="entry name" value="Acyltransferase"/>
    <property type="match status" value="1"/>
</dbReference>
<dbReference type="SUPFAM" id="SSF69593">
    <property type="entry name" value="Glycerol-3-phosphate (1)-acyltransferase"/>
    <property type="match status" value="1"/>
</dbReference>
<dbReference type="GO" id="GO:0003841">
    <property type="term" value="F:1-acylglycerol-3-phosphate O-acyltransferase activity"/>
    <property type="evidence" value="ECO:0007669"/>
    <property type="project" value="TreeGrafter"/>
</dbReference>
<evidence type="ECO:0000259" key="3">
    <source>
        <dbReference type="SMART" id="SM00563"/>
    </source>
</evidence>
<dbReference type="PANTHER" id="PTHR10434:SF11">
    <property type="entry name" value="1-ACYL-SN-GLYCEROL-3-PHOSPHATE ACYLTRANSFERASE"/>
    <property type="match status" value="1"/>
</dbReference>
<dbReference type="SMART" id="SM00563">
    <property type="entry name" value="PlsC"/>
    <property type="match status" value="1"/>
</dbReference>
<dbReference type="CDD" id="cd07989">
    <property type="entry name" value="LPLAT_AGPAT-like"/>
    <property type="match status" value="1"/>
</dbReference>
<sequence>MPDAPSARGAAAGWRFGRALLRTLWRVRVVGAERVPRDEPVVLVSNHLGFLDGPLVFSVGPRPSHFMVKREMFTGVLGRLLQAVAQIPVDRTTGDREALGSALAVLRRGGAVGVFPEGTRGRGDVASVQQGATWLALQSGARVVPVACLGTRRTGRGTGTLPPLRSPVAVVFGEPFRLQPPAGMPGRERLRVATEQLRRQLADHVAQVSVTTGIGLPDEAPLSMRDNG</sequence>
<dbReference type="PANTHER" id="PTHR10434">
    <property type="entry name" value="1-ACYL-SN-GLYCEROL-3-PHOSPHATE ACYLTRANSFERASE"/>
    <property type="match status" value="1"/>
</dbReference>
<keyword evidence="1 4" id="KW-0808">Transferase</keyword>
<proteinExistence type="predicted"/>
<dbReference type="RefSeq" id="WP_141788274.1">
    <property type="nucleotide sequence ID" value="NZ_BAAAKX010000021.1"/>
</dbReference>
<keyword evidence="5" id="KW-1185">Reference proteome</keyword>
<evidence type="ECO:0000256" key="2">
    <source>
        <dbReference type="ARBA" id="ARBA00023315"/>
    </source>
</evidence>
<dbReference type="AlphaFoldDB" id="A0A542ZJ43"/>
<organism evidence="4 5">
    <name type="scientific">Oryzihumus leptocrescens</name>
    <dbReference type="NCBI Taxonomy" id="297536"/>
    <lineage>
        <taxon>Bacteria</taxon>
        <taxon>Bacillati</taxon>
        <taxon>Actinomycetota</taxon>
        <taxon>Actinomycetes</taxon>
        <taxon>Micrococcales</taxon>
        <taxon>Intrasporangiaceae</taxon>
        <taxon>Oryzihumus</taxon>
    </lineage>
</organism>
<dbReference type="GO" id="GO:0005886">
    <property type="term" value="C:plasma membrane"/>
    <property type="evidence" value="ECO:0007669"/>
    <property type="project" value="TreeGrafter"/>
</dbReference>
<gene>
    <name evidence="4" type="ORF">FB474_1751</name>
</gene>
<protein>
    <submittedName>
        <fullName evidence="4">1-acyl-sn-glycerol-3-phosphate acyltransferase</fullName>
    </submittedName>
</protein>
<dbReference type="InterPro" id="IPR002123">
    <property type="entry name" value="Plipid/glycerol_acylTrfase"/>
</dbReference>
<name>A0A542ZJ43_9MICO</name>
<dbReference type="GO" id="GO:0006654">
    <property type="term" value="P:phosphatidic acid biosynthetic process"/>
    <property type="evidence" value="ECO:0007669"/>
    <property type="project" value="TreeGrafter"/>
</dbReference>
<dbReference type="OrthoDB" id="9808424at2"/>
<keyword evidence="2 4" id="KW-0012">Acyltransferase</keyword>
<dbReference type="EMBL" id="VFOQ01000001">
    <property type="protein sequence ID" value="TQL60365.1"/>
    <property type="molecule type" value="Genomic_DNA"/>
</dbReference>
<accession>A0A542ZJ43</accession>
<evidence type="ECO:0000256" key="1">
    <source>
        <dbReference type="ARBA" id="ARBA00022679"/>
    </source>
</evidence>
<comment type="caution">
    <text evidence="4">The sequence shown here is derived from an EMBL/GenBank/DDBJ whole genome shotgun (WGS) entry which is preliminary data.</text>
</comment>
<feature type="domain" description="Phospholipid/glycerol acyltransferase" evidence="3">
    <location>
        <begin position="41"/>
        <end position="151"/>
    </location>
</feature>